<comment type="caution">
    <text evidence="3">The sequence shown here is derived from an EMBL/GenBank/DDBJ whole genome shotgun (WGS) entry which is preliminary data.</text>
</comment>
<evidence type="ECO:0000256" key="1">
    <source>
        <dbReference type="ARBA" id="ARBA00022729"/>
    </source>
</evidence>
<dbReference type="GO" id="GO:0055085">
    <property type="term" value="P:transmembrane transport"/>
    <property type="evidence" value="ECO:0007669"/>
    <property type="project" value="InterPro"/>
</dbReference>
<dbReference type="OrthoDB" id="4847419at2"/>
<reference evidence="3 4" key="1">
    <citation type="submission" date="2019-11" db="EMBL/GenBank/DDBJ databases">
        <title>Agromyces kandeliae sp. nov., isolated from mangrove soil.</title>
        <authorList>
            <person name="Wang R."/>
        </authorList>
    </citation>
    <scope>NUCLEOTIDE SEQUENCE [LARGE SCALE GENOMIC DNA]</scope>
    <source>
        <strain evidence="3 4">JCM 11431</strain>
    </source>
</reference>
<dbReference type="Proteomes" id="UP000480122">
    <property type="component" value="Unassembled WGS sequence"/>
</dbReference>
<feature type="signal peptide" evidence="2">
    <location>
        <begin position="1"/>
        <end position="25"/>
    </location>
</feature>
<dbReference type="EMBL" id="WODA01000006">
    <property type="protein sequence ID" value="MUN06332.1"/>
    <property type="molecule type" value="Genomic_DNA"/>
</dbReference>
<evidence type="ECO:0000313" key="4">
    <source>
        <dbReference type="Proteomes" id="UP000480122"/>
    </source>
</evidence>
<evidence type="ECO:0000256" key="2">
    <source>
        <dbReference type="SAM" id="SignalP"/>
    </source>
</evidence>
<dbReference type="PANTHER" id="PTHR33376">
    <property type="match status" value="1"/>
</dbReference>
<dbReference type="InterPro" id="IPR018389">
    <property type="entry name" value="DctP_fam"/>
</dbReference>
<dbReference type="InterPro" id="IPR038404">
    <property type="entry name" value="TRAP_DctP_sf"/>
</dbReference>
<proteinExistence type="predicted"/>
<keyword evidence="1 2" id="KW-0732">Signal</keyword>
<evidence type="ECO:0008006" key="5">
    <source>
        <dbReference type="Google" id="ProtNLM"/>
    </source>
</evidence>
<protein>
    <recommendedName>
        <fullName evidence="5">TRAP transporter substrate-binding protein DctP</fullName>
    </recommendedName>
</protein>
<sequence>MMRITRATMLVAVAAVAFTAGCATGADRTGSSTLTLRIATIDGEVNPTGQLVGVSAFMDALEAESGGAIEVVLETGYGDGGPEAEADLVQAVVDGDVDLAWPATRAFAAAGIDGLRAVEAPLQLMSYDAQRALIEGEAPKMIAERLDEAGLESLGLLIGPLRRPFSAEGPLLEPADWDGVRFRVFNSPVQQLAVESFGGRAVVAGANWSDQLRAGGLDGAEFDIRHYQQIGLTTEAPWVAADVVLWPKVLVLSMNRAKLESLPDEQREWIESAARLAVEESMSGDYDESVATEELCENDVRFVLAGDASIDALRAEAAPVLDGLANDPDEAELLEVVLSVAERHPEVYTPTIPEGCDDPSALEPTAEQRDAALPPDGRYRVEVTADEVRNAKLSAEPGYPGTWTLDILDGTYAFRCQVLSDPDDDCGNAQLPADHVLEAGRLVANGDGVVTFVYDEEVHGRYVECPADCFRTADVIAAWHLDGDSLVFGDVDGRRPINGLLIIEPWMRIGDAEPPR</sequence>
<feature type="chain" id="PRO_5028998804" description="TRAP transporter substrate-binding protein DctP" evidence="2">
    <location>
        <begin position="26"/>
        <end position="516"/>
    </location>
</feature>
<dbReference type="Pfam" id="PF03480">
    <property type="entry name" value="DctP"/>
    <property type="match status" value="1"/>
</dbReference>
<dbReference type="AlphaFoldDB" id="A0A7C9LC91"/>
<evidence type="ECO:0000313" key="3">
    <source>
        <dbReference type="EMBL" id="MUN06332.1"/>
    </source>
</evidence>
<accession>A0A7C9LC91</accession>
<dbReference type="Gene3D" id="3.40.190.170">
    <property type="entry name" value="Bacterial extracellular solute-binding protein, family 7"/>
    <property type="match status" value="1"/>
</dbReference>
<name>A0A7C9LC91_9MICO</name>
<dbReference type="PANTHER" id="PTHR33376:SF5">
    <property type="entry name" value="EXTRACYTOPLASMIC SOLUTE RECEPTOR PROTEIN"/>
    <property type="match status" value="1"/>
</dbReference>
<keyword evidence="4" id="KW-1185">Reference proteome</keyword>
<gene>
    <name evidence="3" type="ORF">GLX25_04270</name>
</gene>
<organism evidence="3 4">
    <name type="scientific">Agromyces luteolus</name>
    <dbReference type="NCBI Taxonomy" id="88373"/>
    <lineage>
        <taxon>Bacteria</taxon>
        <taxon>Bacillati</taxon>
        <taxon>Actinomycetota</taxon>
        <taxon>Actinomycetes</taxon>
        <taxon>Micrococcales</taxon>
        <taxon>Microbacteriaceae</taxon>
        <taxon>Agromyces</taxon>
    </lineage>
</organism>
<dbReference type="PROSITE" id="PS51257">
    <property type="entry name" value="PROKAR_LIPOPROTEIN"/>
    <property type="match status" value="1"/>
</dbReference>